<accession>A0A381S789</accession>
<sequence length="269" mass="32800">MICNNCYREGHFYRNCDQPLLSYGLCCFKKVNDEIKFLMVKRRNTYTYIEFLRGIYNILDLEYLQKMFTKMSIQEKKKILENDFKTLWNKLWLMENNLKNKNEFYKGIIKFNILKNGYFNDEKNVSVSLKYLIDNSEKNYEMEEWYFPKGKKEMILNNIETDIQASLREFCEETNINEKLIKIHKNKILEELHLGSNNKYYKTIFYLSEYLSNDLNDVINKFKNFKSSFQKTEIGNIKWIDISELKNYFRDYEISKYELIENLEKIIEK</sequence>
<name>A0A381S789_9ZZZZ</name>
<evidence type="ECO:0000313" key="2">
    <source>
        <dbReference type="EMBL" id="SUZ97003.1"/>
    </source>
</evidence>
<dbReference type="EMBL" id="UINC01002468">
    <property type="protein sequence ID" value="SUZ97003.1"/>
    <property type="molecule type" value="Genomic_DNA"/>
</dbReference>
<gene>
    <name evidence="2" type="ORF">METZ01_LOCUS49857</name>
</gene>
<dbReference type="Gene3D" id="3.90.79.10">
    <property type="entry name" value="Nucleoside Triphosphate Pyrophosphohydrolase"/>
    <property type="match status" value="1"/>
</dbReference>
<organism evidence="2">
    <name type="scientific">marine metagenome</name>
    <dbReference type="NCBI Taxonomy" id="408172"/>
    <lineage>
        <taxon>unclassified sequences</taxon>
        <taxon>metagenomes</taxon>
        <taxon>ecological metagenomes</taxon>
    </lineage>
</organism>
<dbReference type="InterPro" id="IPR000086">
    <property type="entry name" value="NUDIX_hydrolase_dom"/>
</dbReference>
<dbReference type="SUPFAM" id="SSF55811">
    <property type="entry name" value="Nudix"/>
    <property type="match status" value="1"/>
</dbReference>
<dbReference type="PROSITE" id="PS51462">
    <property type="entry name" value="NUDIX"/>
    <property type="match status" value="1"/>
</dbReference>
<dbReference type="AlphaFoldDB" id="A0A381S789"/>
<proteinExistence type="predicted"/>
<protein>
    <recommendedName>
        <fullName evidence="1">Nudix hydrolase domain-containing protein</fullName>
    </recommendedName>
</protein>
<dbReference type="InterPro" id="IPR015797">
    <property type="entry name" value="NUDIX_hydrolase-like_dom_sf"/>
</dbReference>
<feature type="domain" description="Nudix hydrolase" evidence="1">
    <location>
        <begin position="18"/>
        <end position="262"/>
    </location>
</feature>
<reference evidence="2" key="1">
    <citation type="submission" date="2018-05" db="EMBL/GenBank/DDBJ databases">
        <authorList>
            <person name="Lanie J.A."/>
            <person name="Ng W.-L."/>
            <person name="Kazmierczak K.M."/>
            <person name="Andrzejewski T.M."/>
            <person name="Davidsen T.M."/>
            <person name="Wayne K.J."/>
            <person name="Tettelin H."/>
            <person name="Glass J.I."/>
            <person name="Rusch D."/>
            <person name="Podicherti R."/>
            <person name="Tsui H.-C.T."/>
            <person name="Winkler M.E."/>
        </authorList>
    </citation>
    <scope>NUCLEOTIDE SEQUENCE</scope>
</reference>
<evidence type="ECO:0000259" key="1">
    <source>
        <dbReference type="PROSITE" id="PS51462"/>
    </source>
</evidence>